<accession>E9NSM3</accession>
<keyword evidence="2" id="KW-0378">Hydrolase</keyword>
<dbReference type="GO" id="GO:0005576">
    <property type="term" value="C:extracellular region"/>
    <property type="evidence" value="ECO:0007669"/>
    <property type="project" value="TreeGrafter"/>
</dbReference>
<dbReference type="SUPFAM" id="SSF51445">
    <property type="entry name" value="(Trans)glycosidases"/>
    <property type="match status" value="1"/>
</dbReference>
<dbReference type="InterPro" id="IPR050386">
    <property type="entry name" value="Glycosyl_hydrolase_5"/>
</dbReference>
<dbReference type="AlphaFoldDB" id="E9NSM3"/>
<name>E9NSM3_9ZZZZ</name>
<dbReference type="InterPro" id="IPR017853">
    <property type="entry name" value="GH"/>
</dbReference>
<dbReference type="Pfam" id="PF00150">
    <property type="entry name" value="Cellulase"/>
    <property type="match status" value="1"/>
</dbReference>
<dbReference type="PROSITE" id="PS00659">
    <property type="entry name" value="GLYCOSYL_HYDROL_F5"/>
    <property type="match status" value="1"/>
</dbReference>
<gene>
    <name evidence="5" type="ORF">SARM_0047</name>
</gene>
<dbReference type="InterPro" id="IPR018087">
    <property type="entry name" value="Glyco_hydro_5_CS"/>
</dbReference>
<sequence length="382" mass="41615">MIKNFLSAIAIGCAFIACESGTDAPPEYKGGNNNNGNTSTVVPVDYTAGRIMNARLGRGINLGNSWESTGSDDGGWGNPIRDTDFGIIKAAGFNSVRIPVQWSQDADPVTHNVSPTRLAGVMEDIQLAINNGLAVVVNFHHYFQLNCYGGGYSSQGCKYDATKFEQEKAHFLAMWANLATALNVFPDSMLVLEILNEPSIPSAGRVDSLMNDAYNVIRAVAPGKTIMFESYHLAKFYELASLHLPPDGNIIFSGHYYEPYQYSHQGLGYACKGDLMKANSAKQDFDKYAIDAKKLYPDVNGVDHIPMNMGEFGVAGGPGTACPSDSSVSDAGKAEWAQKTVQAAWEHGISFHYWSFGPTTGFEAFDIYKETWYPGFPQALIF</sequence>
<evidence type="ECO:0000256" key="3">
    <source>
        <dbReference type="ARBA" id="ARBA00023295"/>
    </source>
</evidence>
<feature type="domain" description="Glycoside hydrolase family 5" evidence="4">
    <location>
        <begin position="72"/>
        <end position="358"/>
    </location>
</feature>
<keyword evidence="3" id="KW-0326">Glycosidase</keyword>
<reference evidence="5" key="1">
    <citation type="journal article" date="2011" name="Science">
        <title>Metagenomic discovery of biomass-degrading genes and genomes from cow rumen.</title>
        <authorList>
            <person name="Hess M."/>
            <person name="Sczyrba A."/>
            <person name="Egan R."/>
            <person name="Kim T.W."/>
            <person name="Chokhawala H."/>
            <person name="Schroth G."/>
            <person name="Luo S."/>
            <person name="Clark D.S."/>
            <person name="Chen F."/>
            <person name="Zhang T."/>
            <person name="Mackie R.I."/>
            <person name="Pennacchio L.A."/>
            <person name="Tringe S.G."/>
            <person name="Visel A."/>
            <person name="Woyke T."/>
            <person name="Wang Z."/>
            <person name="Rubin E.M."/>
        </authorList>
    </citation>
    <scope>NUCLEOTIDE SEQUENCE</scope>
</reference>
<evidence type="ECO:0000256" key="2">
    <source>
        <dbReference type="ARBA" id="ARBA00022801"/>
    </source>
</evidence>
<dbReference type="GO" id="GO:0009251">
    <property type="term" value="P:glucan catabolic process"/>
    <property type="evidence" value="ECO:0007669"/>
    <property type="project" value="TreeGrafter"/>
</dbReference>
<evidence type="ECO:0000259" key="4">
    <source>
        <dbReference type="Pfam" id="PF00150"/>
    </source>
</evidence>
<dbReference type="EMBL" id="HQ706051">
    <property type="protein sequence ID" value="ADX05718.1"/>
    <property type="molecule type" value="Genomic_DNA"/>
</dbReference>
<evidence type="ECO:0000256" key="1">
    <source>
        <dbReference type="ARBA" id="ARBA00022729"/>
    </source>
</evidence>
<dbReference type="PROSITE" id="PS51257">
    <property type="entry name" value="PROKAR_LIPOPROTEIN"/>
    <property type="match status" value="1"/>
</dbReference>
<keyword evidence="1" id="KW-0732">Signal</keyword>
<evidence type="ECO:0000313" key="5">
    <source>
        <dbReference type="EMBL" id="ADX05718.1"/>
    </source>
</evidence>
<dbReference type="GO" id="GO:0008422">
    <property type="term" value="F:beta-glucosidase activity"/>
    <property type="evidence" value="ECO:0007669"/>
    <property type="project" value="TreeGrafter"/>
</dbReference>
<dbReference type="InterPro" id="IPR001547">
    <property type="entry name" value="Glyco_hydro_5"/>
</dbReference>
<dbReference type="PANTHER" id="PTHR31297:SF17">
    <property type="entry name" value="ENDOGLUCANASE"/>
    <property type="match status" value="1"/>
</dbReference>
<protein>
    <submittedName>
        <fullName evidence="5">Putative carbohydrate-active enzyme</fullName>
    </submittedName>
</protein>
<proteinExistence type="predicted"/>
<dbReference type="PANTHER" id="PTHR31297">
    <property type="entry name" value="GLUCAN ENDO-1,6-BETA-GLUCOSIDASE B"/>
    <property type="match status" value="1"/>
</dbReference>
<dbReference type="Gene3D" id="3.20.20.80">
    <property type="entry name" value="Glycosidases"/>
    <property type="match status" value="1"/>
</dbReference>
<organism evidence="5">
    <name type="scientific">uncultured organism</name>
    <dbReference type="NCBI Taxonomy" id="155900"/>
    <lineage>
        <taxon>unclassified sequences</taxon>
        <taxon>environmental samples</taxon>
    </lineage>
</organism>